<accession>A0AB35UKV3</accession>
<dbReference type="AlphaFoldDB" id="A0AB35UKV3"/>
<organism evidence="1 2">
    <name type="scientific">Dielma fastidiosa</name>
    <dbReference type="NCBI Taxonomy" id="1034346"/>
    <lineage>
        <taxon>Bacteria</taxon>
        <taxon>Bacillati</taxon>
        <taxon>Bacillota</taxon>
        <taxon>Erysipelotrichia</taxon>
        <taxon>Erysipelotrichales</taxon>
        <taxon>Erysipelotrichaceae</taxon>
        <taxon>Dielma</taxon>
    </lineage>
</organism>
<name>A0AB35UKV3_9FIRM</name>
<gene>
    <name evidence="1" type="ORF">MQE39_10860</name>
</gene>
<evidence type="ECO:0000313" key="1">
    <source>
        <dbReference type="EMBL" id="MDY5168615.1"/>
    </source>
</evidence>
<dbReference type="Proteomes" id="UP001276902">
    <property type="component" value="Unassembled WGS sequence"/>
</dbReference>
<proteinExistence type="predicted"/>
<sequence length="106" mass="11894">MKSLSNEYIHSLSVEFANKAVKALYLLDDEEHECTDMIKQTSANEVRIYVNFNSDIVGSISNVRLIDGSDQVLATHADEYIKSSGSPLIIAFIYQFEEIEGGKLYV</sequence>
<evidence type="ECO:0000313" key="2">
    <source>
        <dbReference type="Proteomes" id="UP001276902"/>
    </source>
</evidence>
<dbReference type="EMBL" id="JALDAW010000016">
    <property type="protein sequence ID" value="MDY5168615.1"/>
    <property type="molecule type" value="Genomic_DNA"/>
</dbReference>
<protein>
    <submittedName>
        <fullName evidence="1">Uncharacterized protein</fullName>
    </submittedName>
</protein>
<reference evidence="1" key="1">
    <citation type="submission" date="2022-03" db="EMBL/GenBank/DDBJ databases">
        <title>First case of bacteraemia caused by Dielma fastidiosa in a patient hospitalised with diverticulitis.</title>
        <authorList>
            <person name="Forman-Ankjaer B."/>
            <person name="Hvid-Jensen F."/>
            <person name="Kobel C.M."/>
            <person name="Greve T."/>
        </authorList>
    </citation>
    <scope>NUCLEOTIDE SEQUENCE</scope>
    <source>
        <strain evidence="1">AUH_DF_2021</strain>
    </source>
</reference>
<comment type="caution">
    <text evidence="1">The sequence shown here is derived from an EMBL/GenBank/DDBJ whole genome shotgun (WGS) entry which is preliminary data.</text>
</comment>
<dbReference type="RefSeq" id="WP_320883838.1">
    <property type="nucleotide sequence ID" value="NZ_BAABZA010000010.1"/>
</dbReference>